<dbReference type="InterPro" id="IPR021719">
    <property type="entry name" value="Prot_inh_I78"/>
</dbReference>
<feature type="compositionally biased region" description="Low complexity" evidence="1">
    <location>
        <begin position="23"/>
        <end position="41"/>
    </location>
</feature>
<dbReference type="PANTHER" id="PTHR39600">
    <property type="entry name" value="PEPTIDASE INHIBITOR I78 FAMILY PROTEIN"/>
    <property type="match status" value="1"/>
</dbReference>
<keyword evidence="2" id="KW-0732">Signal</keyword>
<name>A0A091B075_9GAMM</name>
<feature type="chain" id="PRO_5001871110" description="Proteinase inhibitor I78" evidence="2">
    <location>
        <begin position="19"/>
        <end position="124"/>
    </location>
</feature>
<accession>A0A091B075</accession>
<evidence type="ECO:0000256" key="1">
    <source>
        <dbReference type="SAM" id="MobiDB-lite"/>
    </source>
</evidence>
<dbReference type="PROSITE" id="PS51257">
    <property type="entry name" value="PROKAR_LIPOPROTEIN"/>
    <property type="match status" value="1"/>
</dbReference>
<dbReference type="AlphaFoldDB" id="A0A091B075"/>
<feature type="region of interest" description="Disordered" evidence="1">
    <location>
        <begin position="23"/>
        <end position="64"/>
    </location>
</feature>
<sequence>MSLFRPLSLALAAGVALAACATPPQETAPPADAAAAPEFAQAPPPPAMDAPAPEETPMTCDPAPGQWAVGQIADEALVAKVRADTHSDRVRVIRPGMAVTMDWREDRLNLEVDADNRVLTVRCG</sequence>
<protein>
    <recommendedName>
        <fullName evidence="5">Proteinase inhibitor I78</fullName>
    </recommendedName>
</protein>
<keyword evidence="4" id="KW-1185">Reference proteome</keyword>
<dbReference type="Proteomes" id="UP000029392">
    <property type="component" value="Unassembled WGS sequence"/>
</dbReference>
<evidence type="ECO:0000313" key="3">
    <source>
        <dbReference type="EMBL" id="KFN45958.1"/>
    </source>
</evidence>
<proteinExistence type="predicted"/>
<dbReference type="OrthoDB" id="6049927at2"/>
<dbReference type="Gene3D" id="3.30.10.10">
    <property type="entry name" value="Trypsin Inhibitor V, subunit A"/>
    <property type="match status" value="1"/>
</dbReference>
<dbReference type="EMBL" id="AVCH01000175">
    <property type="protein sequence ID" value="KFN45958.1"/>
    <property type="molecule type" value="Genomic_DNA"/>
</dbReference>
<dbReference type="RefSeq" id="WP_052385872.1">
    <property type="nucleotide sequence ID" value="NZ_AVCH01000175.1"/>
</dbReference>
<comment type="caution">
    <text evidence="3">The sequence shown here is derived from an EMBL/GenBank/DDBJ whole genome shotgun (WGS) entry which is preliminary data.</text>
</comment>
<dbReference type="PANTHER" id="PTHR39600:SF1">
    <property type="entry name" value="PEPTIDASE INHIBITOR I78 FAMILY PROTEIN"/>
    <property type="match status" value="1"/>
</dbReference>
<dbReference type="eggNOG" id="ENOG50339MI">
    <property type="taxonomic scope" value="Bacteria"/>
</dbReference>
<dbReference type="Pfam" id="PF11720">
    <property type="entry name" value="Inhibitor_I78"/>
    <property type="match status" value="1"/>
</dbReference>
<dbReference type="PATRIC" id="fig|1384054.3.peg.1945"/>
<evidence type="ECO:0000313" key="4">
    <source>
        <dbReference type="Proteomes" id="UP000029392"/>
    </source>
</evidence>
<dbReference type="STRING" id="1384054.N790_09150"/>
<evidence type="ECO:0000256" key="2">
    <source>
        <dbReference type="SAM" id="SignalP"/>
    </source>
</evidence>
<reference evidence="3 4" key="1">
    <citation type="submission" date="2013-09" db="EMBL/GenBank/DDBJ databases">
        <title>Genome sequencing of Arenimonas malthae.</title>
        <authorList>
            <person name="Chen F."/>
            <person name="Wang G."/>
        </authorList>
    </citation>
    <scope>NUCLEOTIDE SEQUENCE [LARGE SCALE GENOMIC DNA]</scope>
    <source>
        <strain evidence="3 4">CC-JY-1</strain>
    </source>
</reference>
<feature type="signal peptide" evidence="2">
    <location>
        <begin position="1"/>
        <end position="18"/>
    </location>
</feature>
<organism evidence="3 4">
    <name type="scientific">Arenimonas malthae CC-JY-1</name>
    <dbReference type="NCBI Taxonomy" id="1384054"/>
    <lineage>
        <taxon>Bacteria</taxon>
        <taxon>Pseudomonadati</taxon>
        <taxon>Pseudomonadota</taxon>
        <taxon>Gammaproteobacteria</taxon>
        <taxon>Lysobacterales</taxon>
        <taxon>Lysobacteraceae</taxon>
        <taxon>Arenimonas</taxon>
    </lineage>
</organism>
<evidence type="ECO:0008006" key="5">
    <source>
        <dbReference type="Google" id="ProtNLM"/>
    </source>
</evidence>
<gene>
    <name evidence="3" type="ORF">N790_09150</name>
</gene>